<evidence type="ECO:0000256" key="6">
    <source>
        <dbReference type="ARBA" id="ARBA00022840"/>
    </source>
</evidence>
<keyword evidence="3" id="KW-0813">Transport</keyword>
<evidence type="ECO:0000313" key="9">
    <source>
        <dbReference type="EMBL" id="MFC5589607.1"/>
    </source>
</evidence>
<dbReference type="PANTHER" id="PTHR43297">
    <property type="entry name" value="OLIGOPEPTIDE TRANSPORT ATP-BINDING PROTEIN APPD"/>
    <property type="match status" value="1"/>
</dbReference>
<dbReference type="Proteomes" id="UP001596109">
    <property type="component" value="Unassembled WGS sequence"/>
</dbReference>
<dbReference type="EMBL" id="JBHSNO010000005">
    <property type="protein sequence ID" value="MFC5589607.1"/>
    <property type="molecule type" value="Genomic_DNA"/>
</dbReference>
<evidence type="ECO:0000313" key="10">
    <source>
        <dbReference type="Proteomes" id="UP001596109"/>
    </source>
</evidence>
<evidence type="ECO:0000259" key="8">
    <source>
        <dbReference type="PROSITE" id="PS50893"/>
    </source>
</evidence>
<protein>
    <submittedName>
        <fullName evidence="9">ABC transporter ATP-binding protein</fullName>
    </submittedName>
</protein>
<keyword evidence="4" id="KW-1003">Cell membrane</keyword>
<dbReference type="Pfam" id="PF08352">
    <property type="entry name" value="oligo_HPY"/>
    <property type="match status" value="1"/>
</dbReference>
<dbReference type="PROSITE" id="PS00211">
    <property type="entry name" value="ABC_TRANSPORTER_1"/>
    <property type="match status" value="1"/>
</dbReference>
<comment type="similarity">
    <text evidence="2">Belongs to the ABC transporter superfamily.</text>
</comment>
<gene>
    <name evidence="9" type="ORF">ACFPRA_11945</name>
</gene>
<dbReference type="SMART" id="SM00382">
    <property type="entry name" value="AAA"/>
    <property type="match status" value="1"/>
</dbReference>
<reference evidence="10" key="1">
    <citation type="journal article" date="2019" name="Int. J. Syst. Evol. Microbiol.">
        <title>The Global Catalogue of Microorganisms (GCM) 10K type strain sequencing project: providing services to taxonomists for standard genome sequencing and annotation.</title>
        <authorList>
            <consortium name="The Broad Institute Genomics Platform"/>
            <consortium name="The Broad Institute Genome Sequencing Center for Infectious Disease"/>
            <person name="Wu L."/>
            <person name="Ma J."/>
        </authorList>
    </citation>
    <scope>NUCLEOTIDE SEQUENCE [LARGE SCALE GENOMIC DNA]</scope>
    <source>
        <strain evidence="10">CGMCC 4.1434</strain>
    </source>
</reference>
<evidence type="ECO:0000256" key="2">
    <source>
        <dbReference type="ARBA" id="ARBA00005417"/>
    </source>
</evidence>
<accession>A0ABW0TJE9</accession>
<name>A0ABW0TJE9_9BACL</name>
<keyword evidence="7" id="KW-0472">Membrane</keyword>
<dbReference type="InterPro" id="IPR003439">
    <property type="entry name" value="ABC_transporter-like_ATP-bd"/>
</dbReference>
<proteinExistence type="inferred from homology"/>
<evidence type="ECO:0000256" key="4">
    <source>
        <dbReference type="ARBA" id="ARBA00022475"/>
    </source>
</evidence>
<keyword evidence="6 9" id="KW-0067">ATP-binding</keyword>
<dbReference type="GO" id="GO:0005524">
    <property type="term" value="F:ATP binding"/>
    <property type="evidence" value="ECO:0007669"/>
    <property type="project" value="UniProtKB-KW"/>
</dbReference>
<organism evidence="9 10">
    <name type="scientific">Sporosarcina soli</name>
    <dbReference type="NCBI Taxonomy" id="334736"/>
    <lineage>
        <taxon>Bacteria</taxon>
        <taxon>Bacillati</taxon>
        <taxon>Bacillota</taxon>
        <taxon>Bacilli</taxon>
        <taxon>Bacillales</taxon>
        <taxon>Caryophanaceae</taxon>
        <taxon>Sporosarcina</taxon>
    </lineage>
</organism>
<keyword evidence="5" id="KW-0547">Nucleotide-binding</keyword>
<dbReference type="PROSITE" id="PS50893">
    <property type="entry name" value="ABC_TRANSPORTER_2"/>
    <property type="match status" value="1"/>
</dbReference>
<dbReference type="RefSeq" id="WP_239392640.1">
    <property type="nucleotide sequence ID" value="NZ_JBHSNO010000005.1"/>
</dbReference>
<evidence type="ECO:0000256" key="7">
    <source>
        <dbReference type="ARBA" id="ARBA00023136"/>
    </source>
</evidence>
<dbReference type="InterPro" id="IPR017871">
    <property type="entry name" value="ABC_transporter-like_CS"/>
</dbReference>
<evidence type="ECO:0000256" key="1">
    <source>
        <dbReference type="ARBA" id="ARBA00004202"/>
    </source>
</evidence>
<dbReference type="SUPFAM" id="SSF52540">
    <property type="entry name" value="P-loop containing nucleoside triphosphate hydrolases"/>
    <property type="match status" value="1"/>
</dbReference>
<evidence type="ECO:0000256" key="5">
    <source>
        <dbReference type="ARBA" id="ARBA00022741"/>
    </source>
</evidence>
<dbReference type="CDD" id="cd03257">
    <property type="entry name" value="ABC_NikE_OppD_transporters"/>
    <property type="match status" value="1"/>
</dbReference>
<comment type="caution">
    <text evidence="9">The sequence shown here is derived from an EMBL/GenBank/DDBJ whole genome shotgun (WGS) entry which is preliminary data.</text>
</comment>
<dbReference type="PANTHER" id="PTHR43297:SF2">
    <property type="entry name" value="DIPEPTIDE TRANSPORT ATP-BINDING PROTEIN DPPD"/>
    <property type="match status" value="1"/>
</dbReference>
<dbReference type="Gene3D" id="3.40.50.300">
    <property type="entry name" value="P-loop containing nucleotide triphosphate hydrolases"/>
    <property type="match status" value="1"/>
</dbReference>
<dbReference type="InterPro" id="IPR050388">
    <property type="entry name" value="ABC_Ni/Peptide_Import"/>
</dbReference>
<keyword evidence="10" id="KW-1185">Reference proteome</keyword>
<dbReference type="Pfam" id="PF00005">
    <property type="entry name" value="ABC_tran"/>
    <property type="match status" value="1"/>
</dbReference>
<dbReference type="InterPro" id="IPR013563">
    <property type="entry name" value="Oligopep_ABC_C"/>
</dbReference>
<dbReference type="NCBIfam" id="TIGR01727">
    <property type="entry name" value="oligo_HPY"/>
    <property type="match status" value="1"/>
</dbReference>
<comment type="subcellular location">
    <subcellularLocation>
        <location evidence="1">Cell membrane</location>
        <topology evidence="1">Peripheral membrane protein</topology>
    </subcellularLocation>
</comment>
<feature type="domain" description="ABC transporter" evidence="8">
    <location>
        <begin position="6"/>
        <end position="257"/>
    </location>
</feature>
<dbReference type="InterPro" id="IPR003593">
    <property type="entry name" value="AAA+_ATPase"/>
</dbReference>
<dbReference type="InterPro" id="IPR027417">
    <property type="entry name" value="P-loop_NTPase"/>
</dbReference>
<sequence>MGNPLLKVNNLQTHFKSDAGVVKAVDGVSFAVSKGETLGIVGESGSGKSVTSLSIMRLLKDTPGQIAGGEILYDGQDLVKVSESQMREIRGNDIAMIFQEPMTSLNPVFKIGRQLEEAIRLHLKFGKKEARARAIEMLKAVGISRPDTIVDEFPHQLSGGMRQRVMIAMAMACNPKILIADEPTTALDVTIQAQILDLMRNLSKTAETAILLITHDLGVVAEMCDRVVVMYAGRAVEESDVYSIFSNPKHPYTQGLLASIPKMGERVDRLQSIPGNVPIPTRMPEGCKFAPRCPLAMEVCWEKEPAYKEVSTKHSVRCWLHEEVPNDEPELVGSAQR</sequence>
<evidence type="ECO:0000256" key="3">
    <source>
        <dbReference type="ARBA" id="ARBA00022448"/>
    </source>
</evidence>